<dbReference type="AlphaFoldDB" id="A0AAI9XC05"/>
<name>A0AAI9XC05_PENTH</name>
<dbReference type="EMBL" id="LACB01000053">
    <property type="protein sequence ID" value="KAJ9490588.1"/>
    <property type="molecule type" value="Genomic_DNA"/>
</dbReference>
<organism evidence="1 2">
    <name type="scientific">Penicillium thymicola</name>
    <dbReference type="NCBI Taxonomy" id="293382"/>
    <lineage>
        <taxon>Eukaryota</taxon>
        <taxon>Fungi</taxon>
        <taxon>Dikarya</taxon>
        <taxon>Ascomycota</taxon>
        <taxon>Pezizomycotina</taxon>
        <taxon>Eurotiomycetes</taxon>
        <taxon>Eurotiomycetidae</taxon>
        <taxon>Eurotiales</taxon>
        <taxon>Aspergillaceae</taxon>
        <taxon>Penicillium</taxon>
    </lineage>
</organism>
<comment type="caution">
    <text evidence="1">The sequence shown here is derived from an EMBL/GenBank/DDBJ whole genome shotgun (WGS) entry which is preliminary data.</text>
</comment>
<reference evidence="1" key="1">
    <citation type="submission" date="2015-06" db="EMBL/GenBank/DDBJ databases">
        <authorList>
            <person name="Nguyen H."/>
        </authorList>
    </citation>
    <scope>NUCLEOTIDE SEQUENCE</scope>
    <source>
        <strain evidence="1">DAOM 180753</strain>
    </source>
</reference>
<evidence type="ECO:0000313" key="1">
    <source>
        <dbReference type="EMBL" id="KAJ9490588.1"/>
    </source>
</evidence>
<sequence>MSPEKEREDKHHNIKAKGRSIVSNYKYLFYLTSALLVEFAQKTPENHTGKPDLGPAIGSRHILFCLRTYPTIQSN</sequence>
<protein>
    <submittedName>
        <fullName evidence="1">Uncharacterized protein</fullName>
    </submittedName>
</protein>
<evidence type="ECO:0000313" key="2">
    <source>
        <dbReference type="Proteomes" id="UP001227192"/>
    </source>
</evidence>
<gene>
    <name evidence="1" type="ORF">VN97_g2669</name>
</gene>
<proteinExistence type="predicted"/>
<keyword evidence="2" id="KW-1185">Reference proteome</keyword>
<accession>A0AAI9XC05</accession>
<reference evidence="1" key="2">
    <citation type="journal article" date="2016" name="Fungal Biol.">
        <title>Ochratoxin A production by Penicillium thymicola.</title>
        <authorList>
            <person name="Nguyen H.D.T."/>
            <person name="McMullin D.R."/>
            <person name="Ponomareva E."/>
            <person name="Riley R."/>
            <person name="Pomraning K.R."/>
            <person name="Baker S.E."/>
            <person name="Seifert K.A."/>
        </authorList>
    </citation>
    <scope>NUCLEOTIDE SEQUENCE</scope>
    <source>
        <strain evidence="1">DAOM 180753</strain>
    </source>
</reference>
<dbReference type="Proteomes" id="UP001227192">
    <property type="component" value="Unassembled WGS sequence"/>
</dbReference>